<feature type="repeat" description="Solcar" evidence="5">
    <location>
        <begin position="25"/>
        <end position="111"/>
    </location>
</feature>
<evidence type="ECO:0000256" key="3">
    <source>
        <dbReference type="ARBA" id="ARBA00022737"/>
    </source>
</evidence>
<dbReference type="GO" id="GO:0005739">
    <property type="term" value="C:mitochondrion"/>
    <property type="evidence" value="ECO:0007669"/>
    <property type="project" value="TreeGrafter"/>
</dbReference>
<keyword evidence="5 6" id="KW-0812">Transmembrane</keyword>
<evidence type="ECO:0000256" key="2">
    <source>
        <dbReference type="ARBA" id="ARBA00022448"/>
    </source>
</evidence>
<organism evidence="7 8">
    <name type="scientific">[Candida] subhashii</name>
    <dbReference type="NCBI Taxonomy" id="561895"/>
    <lineage>
        <taxon>Eukaryota</taxon>
        <taxon>Fungi</taxon>
        <taxon>Dikarya</taxon>
        <taxon>Ascomycota</taxon>
        <taxon>Saccharomycotina</taxon>
        <taxon>Pichiomycetes</taxon>
        <taxon>Debaryomycetaceae</taxon>
        <taxon>Spathaspora</taxon>
    </lineage>
</organism>
<dbReference type="RefSeq" id="XP_049265080.1">
    <property type="nucleotide sequence ID" value="XM_049405276.1"/>
</dbReference>
<evidence type="ECO:0000313" key="7">
    <source>
        <dbReference type="EMBL" id="KAG7664848.1"/>
    </source>
</evidence>
<feature type="repeat" description="Solcar" evidence="5">
    <location>
        <begin position="230"/>
        <end position="321"/>
    </location>
</feature>
<evidence type="ECO:0000256" key="1">
    <source>
        <dbReference type="ARBA" id="ARBA00006375"/>
    </source>
</evidence>
<evidence type="ECO:0000256" key="5">
    <source>
        <dbReference type="PROSITE-ProRule" id="PRU00282"/>
    </source>
</evidence>
<dbReference type="Proteomes" id="UP000694255">
    <property type="component" value="Unassembled WGS sequence"/>
</dbReference>
<sequence length="322" mass="35798">MEVTSSTSIVDIPLPQDIKPKHEHMHPIKEISIGAISGMIGKLVEFPFDTIKVRLQSSNSLHRISTYHMIKSTYQNEGFFNGFYKGLKAPLVGACLETSILFTSYNFASTVLVNTLKDQAQSTKYHTESLPFWSKCVAGGFAGLMASFILTPVELIKCQLQVANLVSHDKSSATYTSLIKSTIREKGISGLFNGLSSTVTREVIGTSIWFGTYEYINDYYKKAKDPWIKNENIQLLLSGAMAGVTFNLSMFPVDTIKSNIQTHGMFNTGSKRSAGFWSIAKYLLAKNGGIRNLYNGLGITMIRCIPANALIFYSYEVLKRNF</sequence>
<dbReference type="Pfam" id="PF00153">
    <property type="entry name" value="Mito_carr"/>
    <property type="match status" value="3"/>
</dbReference>
<evidence type="ECO:0000313" key="8">
    <source>
        <dbReference type="Proteomes" id="UP000694255"/>
    </source>
</evidence>
<dbReference type="InterPro" id="IPR050567">
    <property type="entry name" value="Mitochondrial_Carrier"/>
</dbReference>
<evidence type="ECO:0000256" key="6">
    <source>
        <dbReference type="RuleBase" id="RU000488"/>
    </source>
</evidence>
<dbReference type="PANTHER" id="PTHR45624:SF31">
    <property type="entry name" value="MITOCHONDRIAL ORNITHINE TRANSPORTER 1"/>
    <property type="match status" value="1"/>
</dbReference>
<reference evidence="7 8" key="1">
    <citation type="journal article" date="2021" name="DNA Res.">
        <title>Genome analysis of Candida subhashii reveals its hybrid nature and dual mitochondrial genome conformations.</title>
        <authorList>
            <person name="Mixao V."/>
            <person name="Hegedusova E."/>
            <person name="Saus E."/>
            <person name="Pryszcz L.P."/>
            <person name="Cillingova A."/>
            <person name="Nosek J."/>
            <person name="Gabaldon T."/>
        </authorList>
    </citation>
    <scope>NUCLEOTIDE SEQUENCE [LARGE SCALE GENOMIC DNA]</scope>
    <source>
        <strain evidence="7 8">CBS 10753</strain>
    </source>
</reference>
<dbReference type="GeneID" id="73468407"/>
<dbReference type="GO" id="GO:0016020">
    <property type="term" value="C:membrane"/>
    <property type="evidence" value="ECO:0007669"/>
    <property type="project" value="UniProtKB-UniRule"/>
</dbReference>
<dbReference type="PANTHER" id="PTHR45624">
    <property type="entry name" value="MITOCHONDRIAL BASIC AMINO ACIDS TRANSPORTER-RELATED"/>
    <property type="match status" value="1"/>
</dbReference>
<dbReference type="AlphaFoldDB" id="A0A8J5UJT5"/>
<comment type="similarity">
    <text evidence="1 6">Belongs to the mitochondrial carrier (TC 2.A.29) family.</text>
</comment>
<dbReference type="GO" id="GO:0000064">
    <property type="term" value="F:L-ornithine transmembrane transporter activity"/>
    <property type="evidence" value="ECO:0007669"/>
    <property type="project" value="TreeGrafter"/>
</dbReference>
<keyword evidence="3" id="KW-0677">Repeat</keyword>
<keyword evidence="2 6" id="KW-0813">Transport</keyword>
<accession>A0A8J5UJT5</accession>
<gene>
    <name evidence="7" type="ORF">J8A68_001606</name>
</gene>
<dbReference type="GO" id="GO:1990575">
    <property type="term" value="P:mitochondrial L-ornithine transmembrane transport"/>
    <property type="evidence" value="ECO:0007669"/>
    <property type="project" value="TreeGrafter"/>
</dbReference>
<comment type="caution">
    <text evidence="7">The sequence shown here is derived from an EMBL/GenBank/DDBJ whole genome shotgun (WGS) entry which is preliminary data.</text>
</comment>
<dbReference type="OrthoDB" id="2139348at2759"/>
<proteinExistence type="inferred from homology"/>
<dbReference type="PROSITE" id="PS50920">
    <property type="entry name" value="SOLCAR"/>
    <property type="match status" value="3"/>
</dbReference>
<dbReference type="EMBL" id="JAGSYN010000062">
    <property type="protein sequence ID" value="KAG7664848.1"/>
    <property type="molecule type" value="Genomic_DNA"/>
</dbReference>
<name>A0A8J5UJT5_9ASCO</name>
<dbReference type="InterPro" id="IPR018108">
    <property type="entry name" value="MCP_transmembrane"/>
</dbReference>
<keyword evidence="8" id="KW-1185">Reference proteome</keyword>
<feature type="repeat" description="Solcar" evidence="5">
    <location>
        <begin position="130"/>
        <end position="219"/>
    </location>
</feature>
<evidence type="ECO:0000256" key="4">
    <source>
        <dbReference type="ARBA" id="ARBA00022989"/>
    </source>
</evidence>
<keyword evidence="5" id="KW-0472">Membrane</keyword>
<protein>
    <submittedName>
        <fullName evidence="7">ORT1</fullName>
    </submittedName>
</protein>
<keyword evidence="4" id="KW-1133">Transmembrane helix</keyword>